<dbReference type="Pfam" id="PF00378">
    <property type="entry name" value="ECH_1"/>
    <property type="match status" value="1"/>
</dbReference>
<comment type="similarity">
    <text evidence="1 3">Belongs to the enoyl-CoA hydratase/isomerase family.</text>
</comment>
<dbReference type="FunFam" id="3.90.226.10:FF:000009">
    <property type="entry name" value="Carnitinyl-CoA dehydratase"/>
    <property type="match status" value="1"/>
</dbReference>
<dbReference type="PANTHER" id="PTHR11941">
    <property type="entry name" value="ENOYL-COA HYDRATASE-RELATED"/>
    <property type="match status" value="1"/>
</dbReference>
<evidence type="ECO:0000256" key="2">
    <source>
        <dbReference type="ARBA" id="ARBA00023239"/>
    </source>
</evidence>
<dbReference type="InterPro" id="IPR001753">
    <property type="entry name" value="Enoyl-CoA_hydra/iso"/>
</dbReference>
<dbReference type="CDD" id="cd06558">
    <property type="entry name" value="crotonase-like"/>
    <property type="match status" value="1"/>
</dbReference>
<dbReference type="PROSITE" id="PS00166">
    <property type="entry name" value="ENOYL_COA_HYDRATASE"/>
    <property type="match status" value="1"/>
</dbReference>
<dbReference type="InterPro" id="IPR029045">
    <property type="entry name" value="ClpP/crotonase-like_dom_sf"/>
</dbReference>
<dbReference type="FunFam" id="1.10.12.10:FF:000001">
    <property type="entry name" value="Probable enoyl-CoA hydratase, mitochondrial"/>
    <property type="match status" value="1"/>
</dbReference>
<dbReference type="AlphaFoldDB" id="B4R9H1"/>
<proteinExistence type="inferred from homology"/>
<name>B4R9H1_PHEZH</name>
<dbReference type="InterPro" id="IPR014748">
    <property type="entry name" value="Enoyl-CoA_hydra_C"/>
</dbReference>
<dbReference type="SUPFAM" id="SSF52096">
    <property type="entry name" value="ClpP/crotonase"/>
    <property type="match status" value="1"/>
</dbReference>
<dbReference type="Gene3D" id="3.90.226.10">
    <property type="entry name" value="2-enoyl-CoA Hydratase, Chain A, domain 1"/>
    <property type="match status" value="1"/>
</dbReference>
<dbReference type="Gene3D" id="1.10.12.10">
    <property type="entry name" value="Lyase 2-enoyl-coa Hydratase, Chain A, domain 2"/>
    <property type="match status" value="1"/>
</dbReference>
<evidence type="ECO:0000256" key="1">
    <source>
        <dbReference type="ARBA" id="ARBA00005254"/>
    </source>
</evidence>
<dbReference type="eggNOG" id="COG1024">
    <property type="taxonomic scope" value="Bacteria"/>
</dbReference>
<evidence type="ECO:0000256" key="3">
    <source>
        <dbReference type="RuleBase" id="RU003707"/>
    </source>
</evidence>
<dbReference type="GO" id="GO:0006635">
    <property type="term" value="P:fatty acid beta-oxidation"/>
    <property type="evidence" value="ECO:0007669"/>
    <property type="project" value="TreeGrafter"/>
</dbReference>
<sequence>MTYETIKLEEAASGVAVIAFDRPEVANALSTQMGRELLDAWSRLAGEAGLRCVILRGEGRHFQAGADLKERNGMTDEAWAEQHRLFEAMIRAQLACPVPVIAAVHGAAMGGGCEMTLACDFAYAAQGARFGLPEAGLGILPGLGGTQLLTRAVGPRRAIEIIATARPFSAEQALAWGLVSDVVPAEELLPRVLEVAGTIASKAPLSVRGAKRVVHGGQDLDLARAMDLELEVYNHLFTTHDRREGVAAFNEKRAANFEGR</sequence>
<dbReference type="InterPro" id="IPR018376">
    <property type="entry name" value="Enoyl-CoA_hyd/isom_CS"/>
</dbReference>
<gene>
    <name evidence="4" type="ordered locus">PHZ_c3022</name>
</gene>
<keyword evidence="4" id="KW-0413">Isomerase</keyword>
<organism evidence="4 5">
    <name type="scientific">Phenylobacterium zucineum (strain HLK1)</name>
    <dbReference type="NCBI Taxonomy" id="450851"/>
    <lineage>
        <taxon>Bacteria</taxon>
        <taxon>Pseudomonadati</taxon>
        <taxon>Pseudomonadota</taxon>
        <taxon>Alphaproteobacteria</taxon>
        <taxon>Caulobacterales</taxon>
        <taxon>Caulobacteraceae</taxon>
        <taxon>Phenylobacterium</taxon>
    </lineage>
</organism>
<dbReference type="OrthoDB" id="9807606at2"/>
<dbReference type="GO" id="GO:0016853">
    <property type="term" value="F:isomerase activity"/>
    <property type="evidence" value="ECO:0007669"/>
    <property type="project" value="UniProtKB-KW"/>
</dbReference>
<dbReference type="HOGENOM" id="CLU_009834_7_6_5"/>
<accession>B4R9H1</accession>
<dbReference type="Proteomes" id="UP000001868">
    <property type="component" value="Chromosome"/>
</dbReference>
<dbReference type="KEGG" id="pzu:PHZ_c3022"/>
<reference evidence="4 5" key="1">
    <citation type="journal article" date="2008" name="BMC Genomics">
        <title>Complete genome of Phenylobacterium zucineum - a novel facultative intracellular bacterium isolated from human erythroleukemia cell line K562.</title>
        <authorList>
            <person name="Luo Y."/>
            <person name="Xu X."/>
            <person name="Ding Z."/>
            <person name="Liu Z."/>
            <person name="Zhang B."/>
            <person name="Yan Z."/>
            <person name="Sun J."/>
            <person name="Hu S."/>
            <person name="Hu X."/>
        </authorList>
    </citation>
    <scope>NUCLEOTIDE SEQUENCE [LARGE SCALE GENOMIC DNA]</scope>
    <source>
        <strain evidence="4 5">HLK1</strain>
    </source>
</reference>
<keyword evidence="5" id="KW-1185">Reference proteome</keyword>
<dbReference type="PANTHER" id="PTHR11941:SF54">
    <property type="entry name" value="ENOYL-COA HYDRATASE, MITOCHONDRIAL"/>
    <property type="match status" value="1"/>
</dbReference>
<dbReference type="STRING" id="450851.PHZ_c3022"/>
<dbReference type="EMBL" id="CP000747">
    <property type="protein sequence ID" value="ACG79431.1"/>
    <property type="molecule type" value="Genomic_DNA"/>
</dbReference>
<dbReference type="GO" id="GO:0016836">
    <property type="term" value="F:hydro-lyase activity"/>
    <property type="evidence" value="ECO:0007669"/>
    <property type="project" value="UniProtKB-ARBA"/>
</dbReference>
<evidence type="ECO:0000313" key="5">
    <source>
        <dbReference type="Proteomes" id="UP000001868"/>
    </source>
</evidence>
<dbReference type="RefSeq" id="WP_012523569.1">
    <property type="nucleotide sequence ID" value="NC_011144.1"/>
</dbReference>
<evidence type="ECO:0000313" key="4">
    <source>
        <dbReference type="EMBL" id="ACG79431.1"/>
    </source>
</evidence>
<keyword evidence="2" id="KW-0456">Lyase</keyword>
<protein>
    <submittedName>
        <fullName evidence="4">Enoyl-CoA hydratase/isomerase family protein</fullName>
    </submittedName>
</protein>